<feature type="compositionally biased region" description="Pro residues" evidence="1">
    <location>
        <begin position="194"/>
        <end position="208"/>
    </location>
</feature>
<feature type="compositionally biased region" description="Low complexity" evidence="1">
    <location>
        <begin position="110"/>
        <end position="122"/>
    </location>
</feature>
<dbReference type="AlphaFoldDB" id="A0A165NIA6"/>
<proteinExistence type="predicted"/>
<reference evidence="2 3" key="1">
    <citation type="journal article" date="2016" name="Mol. Biol. Evol.">
        <title>Comparative Genomics of Early-Diverging Mushroom-Forming Fungi Provides Insights into the Origins of Lignocellulose Decay Capabilities.</title>
        <authorList>
            <person name="Nagy L.G."/>
            <person name="Riley R."/>
            <person name="Tritt A."/>
            <person name="Adam C."/>
            <person name="Daum C."/>
            <person name="Floudas D."/>
            <person name="Sun H."/>
            <person name="Yadav J.S."/>
            <person name="Pangilinan J."/>
            <person name="Larsson K.H."/>
            <person name="Matsuura K."/>
            <person name="Barry K."/>
            <person name="Labutti K."/>
            <person name="Kuo R."/>
            <person name="Ohm R.A."/>
            <person name="Bhattacharya S.S."/>
            <person name="Shirouzu T."/>
            <person name="Yoshinaga Y."/>
            <person name="Martin F.M."/>
            <person name="Grigoriev I.V."/>
            <person name="Hibbett D.S."/>
        </authorList>
    </citation>
    <scope>NUCLEOTIDE SEQUENCE [LARGE SCALE GENOMIC DNA]</scope>
    <source>
        <strain evidence="2 3">HHB12029</strain>
    </source>
</reference>
<feature type="region of interest" description="Disordered" evidence="1">
    <location>
        <begin position="175"/>
        <end position="231"/>
    </location>
</feature>
<evidence type="ECO:0000313" key="3">
    <source>
        <dbReference type="Proteomes" id="UP000077266"/>
    </source>
</evidence>
<protein>
    <submittedName>
        <fullName evidence="2">Uncharacterized protein</fullName>
    </submittedName>
</protein>
<sequence>MTRFLINLFNFLCCSSSRRSSPSRSSRLPHSIEAEYVRELEKWMDLLGVSISAVFCDPAESIPDMVERLEQDGDDDERLYTVTLPPSPEPTPEYSPMEPWLAAPPPSPSETPSSTPYTSATSSYDLDYPLDFGDTFYVPPSPPPSPVSPLSGVISTPCAVEAAYPVPPWDLIDPSALPRPRAGQGESFIAHNATPPPSPSPSPPPQFYIPPHRRQVAPVRPPTPHPRTGRVLYADKDGAFDRAHPDLQESDEWLARAFSLPA</sequence>
<keyword evidence="3" id="KW-1185">Reference proteome</keyword>
<evidence type="ECO:0000256" key="1">
    <source>
        <dbReference type="SAM" id="MobiDB-lite"/>
    </source>
</evidence>
<dbReference type="EMBL" id="KV425898">
    <property type="protein sequence ID" value="KZW00787.1"/>
    <property type="molecule type" value="Genomic_DNA"/>
</dbReference>
<accession>A0A165NIA6</accession>
<dbReference type="InParanoid" id="A0A165NIA6"/>
<name>A0A165NIA6_EXIGL</name>
<organism evidence="2 3">
    <name type="scientific">Exidia glandulosa HHB12029</name>
    <dbReference type="NCBI Taxonomy" id="1314781"/>
    <lineage>
        <taxon>Eukaryota</taxon>
        <taxon>Fungi</taxon>
        <taxon>Dikarya</taxon>
        <taxon>Basidiomycota</taxon>
        <taxon>Agaricomycotina</taxon>
        <taxon>Agaricomycetes</taxon>
        <taxon>Auriculariales</taxon>
        <taxon>Exidiaceae</taxon>
        <taxon>Exidia</taxon>
    </lineage>
</organism>
<dbReference type="Proteomes" id="UP000077266">
    <property type="component" value="Unassembled WGS sequence"/>
</dbReference>
<feature type="region of interest" description="Disordered" evidence="1">
    <location>
        <begin position="72"/>
        <end position="122"/>
    </location>
</feature>
<gene>
    <name evidence="2" type="ORF">EXIGLDRAFT_694763</name>
</gene>
<evidence type="ECO:0000313" key="2">
    <source>
        <dbReference type="EMBL" id="KZW00787.1"/>
    </source>
</evidence>